<name>A0A2J6RPF4_HYAVF</name>
<feature type="transmembrane region" description="Helical" evidence="1">
    <location>
        <begin position="21"/>
        <end position="43"/>
    </location>
</feature>
<evidence type="ECO:0000256" key="1">
    <source>
        <dbReference type="SAM" id="Phobius"/>
    </source>
</evidence>
<gene>
    <name evidence="2" type="ORF">L207DRAFT_565863</name>
</gene>
<accession>A0A2J6RPF4</accession>
<dbReference type="Proteomes" id="UP000235786">
    <property type="component" value="Unassembled WGS sequence"/>
</dbReference>
<evidence type="ECO:0000313" key="3">
    <source>
        <dbReference type="Proteomes" id="UP000235786"/>
    </source>
</evidence>
<reference evidence="2 3" key="1">
    <citation type="submission" date="2016-04" db="EMBL/GenBank/DDBJ databases">
        <title>A degradative enzymes factory behind the ericoid mycorrhizal symbiosis.</title>
        <authorList>
            <consortium name="DOE Joint Genome Institute"/>
            <person name="Martino E."/>
            <person name="Morin E."/>
            <person name="Grelet G."/>
            <person name="Kuo A."/>
            <person name="Kohler A."/>
            <person name="Daghino S."/>
            <person name="Barry K."/>
            <person name="Choi C."/>
            <person name="Cichocki N."/>
            <person name="Clum A."/>
            <person name="Copeland A."/>
            <person name="Hainaut M."/>
            <person name="Haridas S."/>
            <person name="Labutti K."/>
            <person name="Lindquist E."/>
            <person name="Lipzen A."/>
            <person name="Khouja H.-R."/>
            <person name="Murat C."/>
            <person name="Ohm R."/>
            <person name="Olson A."/>
            <person name="Spatafora J."/>
            <person name="Veneault-Fourrey C."/>
            <person name="Henrissat B."/>
            <person name="Grigoriev I."/>
            <person name="Martin F."/>
            <person name="Perotto S."/>
        </authorList>
    </citation>
    <scope>NUCLEOTIDE SEQUENCE [LARGE SCALE GENOMIC DNA]</scope>
    <source>
        <strain evidence="2 3">F</strain>
    </source>
</reference>
<feature type="transmembrane region" description="Helical" evidence="1">
    <location>
        <begin position="221"/>
        <end position="246"/>
    </location>
</feature>
<evidence type="ECO:0000313" key="2">
    <source>
        <dbReference type="EMBL" id="PMD40395.1"/>
    </source>
</evidence>
<proteinExistence type="predicted"/>
<dbReference type="EMBL" id="KZ613945">
    <property type="protein sequence ID" value="PMD40395.1"/>
    <property type="molecule type" value="Genomic_DNA"/>
</dbReference>
<dbReference type="AlphaFoldDB" id="A0A2J6RPF4"/>
<dbReference type="OrthoDB" id="10029326at2759"/>
<dbReference type="STRING" id="1149755.A0A2J6RPF4"/>
<feature type="transmembrane region" description="Helical" evidence="1">
    <location>
        <begin position="140"/>
        <end position="163"/>
    </location>
</feature>
<keyword evidence="1" id="KW-0472">Membrane</keyword>
<sequence length="331" mass="37149">MATTCPREKLSVRNEESFRRRAFWALPLLGIFLVARTSKLLLHPDTLDSILRLGQNGSWSTPQTLHAITFLADITCLNAIVAIESCRGGRSLTTASVSLLFCLAIKCLGLVQTVPLYLFFQYLSSTLSKQTLRSSHLVPIGYSKALLPALIFGYIIPTLSILCQTLTLETKQSWSFIWKFFPIWTAIFHELFARCFKNVPDQDRGRDEASDLVWLRGTYEFLFLLSASTYVYVFFVSPIPLSQLFFGGIWDWVNGVGSPAAEPGLFLKWDEILVFAGTAVWMLLSFRDLKREGRMKTGWVKLSGCYGGDWGCCWAWGKYGGDVCLEGGNLG</sequence>
<protein>
    <submittedName>
        <fullName evidence="2">Uncharacterized protein</fullName>
    </submittedName>
</protein>
<feature type="transmembrane region" description="Helical" evidence="1">
    <location>
        <begin position="95"/>
        <end position="120"/>
    </location>
</feature>
<feature type="transmembrane region" description="Helical" evidence="1">
    <location>
        <begin position="266"/>
        <end position="286"/>
    </location>
</feature>
<keyword evidence="3" id="KW-1185">Reference proteome</keyword>
<keyword evidence="1" id="KW-0812">Transmembrane</keyword>
<organism evidence="2 3">
    <name type="scientific">Hyaloscypha variabilis (strain UAMH 11265 / GT02V1 / F)</name>
    <name type="common">Meliniomyces variabilis</name>
    <dbReference type="NCBI Taxonomy" id="1149755"/>
    <lineage>
        <taxon>Eukaryota</taxon>
        <taxon>Fungi</taxon>
        <taxon>Dikarya</taxon>
        <taxon>Ascomycota</taxon>
        <taxon>Pezizomycotina</taxon>
        <taxon>Leotiomycetes</taxon>
        <taxon>Helotiales</taxon>
        <taxon>Hyaloscyphaceae</taxon>
        <taxon>Hyaloscypha</taxon>
        <taxon>Hyaloscypha variabilis</taxon>
    </lineage>
</organism>
<feature type="transmembrane region" description="Helical" evidence="1">
    <location>
        <begin position="63"/>
        <end position="83"/>
    </location>
</feature>
<keyword evidence="1" id="KW-1133">Transmembrane helix</keyword>